<gene>
    <name evidence="2" type="ORF">LCGC14_0310960</name>
</gene>
<proteinExistence type="predicted"/>
<dbReference type="GO" id="GO:0003677">
    <property type="term" value="F:DNA binding"/>
    <property type="evidence" value="ECO:0007669"/>
    <property type="project" value="InterPro"/>
</dbReference>
<evidence type="ECO:0000313" key="2">
    <source>
        <dbReference type="EMBL" id="KKN82283.1"/>
    </source>
</evidence>
<dbReference type="EMBL" id="LAZR01000203">
    <property type="protein sequence ID" value="KKN82283.1"/>
    <property type="molecule type" value="Genomic_DNA"/>
</dbReference>
<dbReference type="GO" id="GO:0003678">
    <property type="term" value="F:DNA helicase activity"/>
    <property type="evidence" value="ECO:0007669"/>
    <property type="project" value="TreeGrafter"/>
</dbReference>
<dbReference type="InterPro" id="IPR006935">
    <property type="entry name" value="Helicase/UvrB_N"/>
</dbReference>
<dbReference type="Pfam" id="PF04851">
    <property type="entry name" value="ResIII"/>
    <property type="match status" value="1"/>
</dbReference>
<organism evidence="2">
    <name type="scientific">marine sediment metagenome</name>
    <dbReference type="NCBI Taxonomy" id="412755"/>
    <lineage>
        <taxon>unclassified sequences</taxon>
        <taxon>metagenomes</taxon>
        <taxon>ecological metagenomes</taxon>
    </lineage>
</organism>
<protein>
    <recommendedName>
        <fullName evidence="1">ATP-dependent helicase C-terminal domain-containing protein</fullName>
    </recommendedName>
</protein>
<dbReference type="GO" id="GO:0005524">
    <property type="term" value="F:ATP binding"/>
    <property type="evidence" value="ECO:0007669"/>
    <property type="project" value="InterPro"/>
</dbReference>
<feature type="domain" description="ATP-dependent helicase C-terminal" evidence="1">
    <location>
        <begin position="396"/>
        <end position="529"/>
    </location>
</feature>
<accession>A0A0F9WTX6</accession>
<dbReference type="InterPro" id="IPR045028">
    <property type="entry name" value="DinG/Rad3-like"/>
</dbReference>
<dbReference type="SUPFAM" id="SSF52540">
    <property type="entry name" value="P-loop containing nucleoside triphosphate hydrolases"/>
    <property type="match status" value="1"/>
</dbReference>
<dbReference type="Pfam" id="PF13307">
    <property type="entry name" value="Helicase_C_2"/>
    <property type="match status" value="1"/>
</dbReference>
<evidence type="ECO:0000259" key="1">
    <source>
        <dbReference type="SMART" id="SM00491"/>
    </source>
</evidence>
<dbReference type="GO" id="GO:0006139">
    <property type="term" value="P:nucleobase-containing compound metabolic process"/>
    <property type="evidence" value="ECO:0007669"/>
    <property type="project" value="InterPro"/>
</dbReference>
<sequence>MRVPDRPSELGIDTADGLDSWRPTQVETIEAIIDAYEVEGKRFVLANMPTGAGKTIVATAVQRLLDCSSVSLTHTIALEKQYAETMPWATVVTGRRNHPCDLPNDIPGLDLDGDTLMADRAPCAHGDDCEYIRPDGCSYYRMLYRASDSRQIITNYAYATRIFQAYRLRGMGDRNPFHRQLLVCDEGDLAEDAVVAAAQIRITAKTWAPHGAPMQSRDVGIWADWARSLRPRIQKELDGLKDKSLGELEAGEIKRRSTLRWMVNTVSSIAGINVEQQDEYIVGPYEGGVDIRPLWGWTVAQRLLWGYFPRILFMSATLGDPNVLVRKLGIPTSEVKYIDVPSTFSPANRPVFYWPLVSVSRKTSESEWDRLADAINYLANQPGLVDKKGVIHTASFAVASKLNDRLQSNPRFMTHSRASQDGSEGLSFDQALMVFENTNSPSILISPSMSHGIDLPYVIGWQAIAKVPFANLGDPVVKARRDYREGKDSFGRRSYDADALNNVIQATGRAVRSPTDRGVSYVLDSNFYPLYKRAYSPKSFRDAFRWLKR</sequence>
<dbReference type="InterPro" id="IPR027417">
    <property type="entry name" value="P-loop_NTPase"/>
</dbReference>
<name>A0A0F9WTX6_9ZZZZ</name>
<dbReference type="InterPro" id="IPR006555">
    <property type="entry name" value="ATP-dep_Helicase_C"/>
</dbReference>
<dbReference type="GO" id="GO:0016818">
    <property type="term" value="F:hydrolase activity, acting on acid anhydrides, in phosphorus-containing anhydrides"/>
    <property type="evidence" value="ECO:0007669"/>
    <property type="project" value="InterPro"/>
</dbReference>
<dbReference type="PANTHER" id="PTHR11472">
    <property type="entry name" value="DNA REPAIR DEAD HELICASE RAD3/XP-D SUBFAMILY MEMBER"/>
    <property type="match status" value="1"/>
</dbReference>
<reference evidence="2" key="1">
    <citation type="journal article" date="2015" name="Nature">
        <title>Complex archaea that bridge the gap between prokaryotes and eukaryotes.</title>
        <authorList>
            <person name="Spang A."/>
            <person name="Saw J.H."/>
            <person name="Jorgensen S.L."/>
            <person name="Zaremba-Niedzwiedzka K."/>
            <person name="Martijn J."/>
            <person name="Lind A.E."/>
            <person name="van Eijk R."/>
            <person name="Schleper C."/>
            <person name="Guy L."/>
            <person name="Ettema T.J."/>
        </authorList>
    </citation>
    <scope>NUCLEOTIDE SEQUENCE</scope>
</reference>
<dbReference type="SMART" id="SM00491">
    <property type="entry name" value="HELICc2"/>
    <property type="match status" value="1"/>
</dbReference>
<comment type="caution">
    <text evidence="2">The sequence shown here is derived from an EMBL/GenBank/DDBJ whole genome shotgun (WGS) entry which is preliminary data.</text>
</comment>
<dbReference type="AlphaFoldDB" id="A0A0F9WTX6"/>
<dbReference type="PANTHER" id="PTHR11472:SF34">
    <property type="entry name" value="REGULATOR OF TELOMERE ELONGATION HELICASE 1"/>
    <property type="match status" value="1"/>
</dbReference>
<dbReference type="Gene3D" id="3.40.50.300">
    <property type="entry name" value="P-loop containing nucleotide triphosphate hydrolases"/>
    <property type="match status" value="2"/>
</dbReference>